<feature type="repeat" description="ANK" evidence="4">
    <location>
        <begin position="83"/>
        <end position="116"/>
    </location>
</feature>
<dbReference type="PANTHER" id="PTHR24171:SF10">
    <property type="entry name" value="ANKYRIN REPEAT DOMAIN-CONTAINING PROTEIN 29-LIKE"/>
    <property type="match status" value="1"/>
</dbReference>
<proteinExistence type="predicted"/>
<gene>
    <name evidence="6" type="primary">ANKK1</name>
    <name evidence="6" type="ORF">BLAG_LOCUS10741</name>
</gene>
<reference evidence="6" key="1">
    <citation type="submission" date="2022-01" db="EMBL/GenBank/DDBJ databases">
        <authorList>
            <person name="Braso-Vives M."/>
        </authorList>
    </citation>
    <scope>NUCLEOTIDE SEQUENCE</scope>
</reference>
<dbReference type="SUPFAM" id="SSF158235">
    <property type="entry name" value="SOCS box-like"/>
    <property type="match status" value="1"/>
</dbReference>
<evidence type="ECO:0000256" key="2">
    <source>
        <dbReference type="ARBA" id="ARBA00022737"/>
    </source>
</evidence>
<dbReference type="PROSITE" id="PS50297">
    <property type="entry name" value="ANK_REP_REGION"/>
    <property type="match status" value="4"/>
</dbReference>
<dbReference type="PROSITE" id="PS50088">
    <property type="entry name" value="ANK_REPEAT"/>
    <property type="match status" value="5"/>
</dbReference>
<dbReference type="UniPathway" id="UPA00143"/>
<feature type="domain" description="SOCS box" evidence="5">
    <location>
        <begin position="248"/>
        <end position="282"/>
    </location>
</feature>
<dbReference type="Pfam" id="PF12796">
    <property type="entry name" value="Ank_2"/>
    <property type="match status" value="1"/>
</dbReference>
<dbReference type="AlphaFoldDB" id="A0A8J9Z8G8"/>
<evidence type="ECO:0000313" key="7">
    <source>
        <dbReference type="Proteomes" id="UP000838412"/>
    </source>
</evidence>
<evidence type="ECO:0000313" key="6">
    <source>
        <dbReference type="EMBL" id="CAH1249737.1"/>
    </source>
</evidence>
<evidence type="ECO:0000259" key="5">
    <source>
        <dbReference type="PROSITE" id="PS50225"/>
    </source>
</evidence>
<feature type="repeat" description="ANK" evidence="4">
    <location>
        <begin position="155"/>
        <end position="187"/>
    </location>
</feature>
<dbReference type="GO" id="GO:0035556">
    <property type="term" value="P:intracellular signal transduction"/>
    <property type="evidence" value="ECO:0007669"/>
    <property type="project" value="InterPro"/>
</dbReference>
<dbReference type="Gene3D" id="1.10.750.20">
    <property type="entry name" value="SOCS box"/>
    <property type="match status" value="1"/>
</dbReference>
<evidence type="ECO:0000256" key="3">
    <source>
        <dbReference type="ARBA" id="ARBA00023043"/>
    </source>
</evidence>
<evidence type="ECO:0000256" key="1">
    <source>
        <dbReference type="ARBA" id="ARBA00004906"/>
    </source>
</evidence>
<dbReference type="InterPro" id="IPR002110">
    <property type="entry name" value="Ankyrin_rpt"/>
</dbReference>
<dbReference type="OrthoDB" id="1577640at2759"/>
<dbReference type="Proteomes" id="UP000838412">
    <property type="component" value="Chromosome 17"/>
</dbReference>
<name>A0A8J9Z8G8_BRALA</name>
<feature type="repeat" description="ANK" evidence="4">
    <location>
        <begin position="14"/>
        <end position="46"/>
    </location>
</feature>
<dbReference type="PRINTS" id="PR01415">
    <property type="entry name" value="ANKYRIN"/>
</dbReference>
<comment type="pathway">
    <text evidence="1">Protein modification; protein ubiquitination.</text>
</comment>
<keyword evidence="3 4" id="KW-0040">ANK repeat</keyword>
<keyword evidence="7" id="KW-1185">Reference proteome</keyword>
<feature type="repeat" description="ANK" evidence="4">
    <location>
        <begin position="47"/>
        <end position="71"/>
    </location>
</feature>
<organism evidence="6 7">
    <name type="scientific">Branchiostoma lanceolatum</name>
    <name type="common">Common lancelet</name>
    <name type="synonym">Amphioxus lanceolatum</name>
    <dbReference type="NCBI Taxonomy" id="7740"/>
    <lineage>
        <taxon>Eukaryota</taxon>
        <taxon>Metazoa</taxon>
        <taxon>Chordata</taxon>
        <taxon>Cephalochordata</taxon>
        <taxon>Leptocardii</taxon>
        <taxon>Amphioxiformes</taxon>
        <taxon>Branchiostomatidae</taxon>
        <taxon>Branchiostoma</taxon>
    </lineage>
</organism>
<dbReference type="PROSITE" id="PS50225">
    <property type="entry name" value="SOCS"/>
    <property type="match status" value="1"/>
</dbReference>
<accession>A0A8J9Z8G8</accession>
<dbReference type="SMART" id="SM00248">
    <property type="entry name" value="ANK"/>
    <property type="match status" value="6"/>
</dbReference>
<evidence type="ECO:0000256" key="4">
    <source>
        <dbReference type="PROSITE-ProRule" id="PRU00023"/>
    </source>
</evidence>
<dbReference type="SUPFAM" id="SSF48403">
    <property type="entry name" value="Ankyrin repeat"/>
    <property type="match status" value="1"/>
</dbReference>
<dbReference type="InterPro" id="IPR001496">
    <property type="entry name" value="SOCS_box"/>
</dbReference>
<dbReference type="CDD" id="cd03587">
    <property type="entry name" value="SOCS"/>
    <property type="match status" value="1"/>
</dbReference>
<dbReference type="SMART" id="SM00969">
    <property type="entry name" value="SOCS_box"/>
    <property type="match status" value="1"/>
</dbReference>
<protein>
    <submittedName>
        <fullName evidence="6">ANKK1 protein</fullName>
    </submittedName>
</protein>
<dbReference type="GO" id="GO:0016567">
    <property type="term" value="P:protein ubiquitination"/>
    <property type="evidence" value="ECO:0007669"/>
    <property type="project" value="UniProtKB-UniPathway"/>
</dbReference>
<feature type="repeat" description="ANK" evidence="4">
    <location>
        <begin position="188"/>
        <end position="220"/>
    </location>
</feature>
<dbReference type="InterPro" id="IPR036770">
    <property type="entry name" value="Ankyrin_rpt-contain_sf"/>
</dbReference>
<dbReference type="EMBL" id="OV696702">
    <property type="protein sequence ID" value="CAH1249737.1"/>
    <property type="molecule type" value="Genomic_DNA"/>
</dbReference>
<keyword evidence="2" id="KW-0677">Repeat</keyword>
<dbReference type="Pfam" id="PF13637">
    <property type="entry name" value="Ank_4"/>
    <property type="match status" value="1"/>
</dbReference>
<dbReference type="InterPro" id="IPR036036">
    <property type="entry name" value="SOCS_box-like_dom_sf"/>
</dbReference>
<dbReference type="PANTHER" id="PTHR24171">
    <property type="entry name" value="ANKYRIN REPEAT DOMAIN-CONTAINING PROTEIN 39-RELATED"/>
    <property type="match status" value="1"/>
</dbReference>
<dbReference type="Gene3D" id="1.25.40.20">
    <property type="entry name" value="Ankyrin repeat-containing domain"/>
    <property type="match status" value="2"/>
</dbReference>
<dbReference type="Pfam" id="PF07525">
    <property type="entry name" value="SOCS_box"/>
    <property type="match status" value="1"/>
</dbReference>
<sequence>MPLVETEMGKKTATKAKPLITAASAGHYRKVCQLLDTGADLDVRDKDGRTALHRAVKNGHLKVVDCLLRKGNCWRSLRARDPYGWAAIHYAAQFNNKNNVISMLLDRGADPSLKTYRGWTALQQAAYKGDCYTIACLLSHEKISKRSVLSASQVYSRTALHYAVERGRFTATKLLLEFGADFNAKDIFGQTPLHRAAQENSVREVELLLLAGADLNAKDRNGKTPSEIAATGSKCQELLLGHEQHHPSLQRLCRLKIHSMLEEVKSEDIKDFPLPPPMKSFLLFKNVL</sequence>